<dbReference type="InterPro" id="IPR017441">
    <property type="entry name" value="Protein_kinase_ATP_BS"/>
</dbReference>
<evidence type="ECO:0000256" key="1">
    <source>
        <dbReference type="ARBA" id="ARBA00004370"/>
    </source>
</evidence>
<dbReference type="InterPro" id="IPR011009">
    <property type="entry name" value="Kinase-like_dom_sf"/>
</dbReference>
<feature type="compositionally biased region" description="Basic and acidic residues" evidence="12">
    <location>
        <begin position="1277"/>
        <end position="1288"/>
    </location>
</feature>
<keyword evidence="10 11" id="KW-0067">ATP-binding</keyword>
<dbReference type="InterPro" id="IPR000719">
    <property type="entry name" value="Prot_kinase_dom"/>
</dbReference>
<feature type="compositionally biased region" description="Gly residues" evidence="12">
    <location>
        <begin position="942"/>
        <end position="952"/>
    </location>
</feature>
<protein>
    <recommendedName>
        <fullName evidence="14">Protein kinase domain-containing protein</fullName>
    </recommendedName>
</protein>
<feature type="compositionally biased region" description="Polar residues" evidence="12">
    <location>
        <begin position="897"/>
        <end position="914"/>
    </location>
</feature>
<dbReference type="PROSITE" id="PS00108">
    <property type="entry name" value="PROTEIN_KINASE_ST"/>
    <property type="match status" value="1"/>
</dbReference>
<keyword evidence="9" id="KW-0418">Kinase</keyword>
<keyword evidence="13" id="KW-0472">Membrane</keyword>
<proteinExistence type="inferred from homology"/>
<evidence type="ECO:0000256" key="2">
    <source>
        <dbReference type="ARBA" id="ARBA00004430"/>
    </source>
</evidence>
<gene>
    <name evidence="15" type="ORF">WJX75_000820</name>
</gene>
<dbReference type="InterPro" id="IPR001611">
    <property type="entry name" value="Leu-rich_rpt"/>
</dbReference>
<dbReference type="SMART" id="SM00220">
    <property type="entry name" value="S_TKc"/>
    <property type="match status" value="1"/>
</dbReference>
<evidence type="ECO:0000256" key="13">
    <source>
        <dbReference type="SAM" id="Phobius"/>
    </source>
</evidence>
<dbReference type="PROSITE" id="PS50011">
    <property type="entry name" value="PROTEIN_KINASE_DOM"/>
    <property type="match status" value="1"/>
</dbReference>
<name>A0ABR2YYX5_9CHLO</name>
<evidence type="ECO:0000259" key="14">
    <source>
        <dbReference type="PROSITE" id="PS50011"/>
    </source>
</evidence>
<keyword evidence="7" id="KW-0677">Repeat</keyword>
<keyword evidence="16" id="KW-1185">Reference proteome</keyword>
<evidence type="ECO:0000256" key="3">
    <source>
        <dbReference type="ARBA" id="ARBA00008684"/>
    </source>
</evidence>
<dbReference type="Pfam" id="PF00560">
    <property type="entry name" value="LRR_1"/>
    <property type="match status" value="2"/>
</dbReference>
<dbReference type="InterPro" id="IPR050647">
    <property type="entry name" value="Plant_LRR-RLKs"/>
</dbReference>
<comment type="subcellular location">
    <subcellularLocation>
        <location evidence="2">Cytoplasm</location>
        <location evidence="2">Cytoskeleton</location>
        <location evidence="2">Cilium axoneme</location>
    </subcellularLocation>
    <subcellularLocation>
        <location evidence="1">Membrane</location>
    </subcellularLocation>
</comment>
<dbReference type="Gene3D" id="3.80.10.10">
    <property type="entry name" value="Ribonuclease Inhibitor"/>
    <property type="match status" value="2"/>
</dbReference>
<dbReference type="Proteomes" id="UP001491310">
    <property type="component" value="Unassembled WGS sequence"/>
</dbReference>
<dbReference type="SUPFAM" id="SSF52047">
    <property type="entry name" value="RNI-like"/>
    <property type="match status" value="1"/>
</dbReference>
<keyword evidence="4" id="KW-0723">Serine/threonine-protein kinase</keyword>
<evidence type="ECO:0000256" key="9">
    <source>
        <dbReference type="ARBA" id="ARBA00022777"/>
    </source>
</evidence>
<evidence type="ECO:0000256" key="7">
    <source>
        <dbReference type="ARBA" id="ARBA00022737"/>
    </source>
</evidence>
<dbReference type="Gene3D" id="1.10.510.10">
    <property type="entry name" value="Transferase(Phosphotransferase) domain 1"/>
    <property type="match status" value="1"/>
</dbReference>
<feature type="transmembrane region" description="Helical" evidence="13">
    <location>
        <begin position="811"/>
        <end position="834"/>
    </location>
</feature>
<dbReference type="PROSITE" id="PS00107">
    <property type="entry name" value="PROTEIN_KINASE_ATP"/>
    <property type="match status" value="1"/>
</dbReference>
<evidence type="ECO:0000256" key="11">
    <source>
        <dbReference type="PROSITE-ProRule" id="PRU10141"/>
    </source>
</evidence>
<dbReference type="SUPFAM" id="SSF56112">
    <property type="entry name" value="Protein kinase-like (PK-like)"/>
    <property type="match status" value="1"/>
</dbReference>
<evidence type="ECO:0000256" key="5">
    <source>
        <dbReference type="ARBA" id="ARBA00022614"/>
    </source>
</evidence>
<organism evidence="15 16">
    <name type="scientific">Coccomyxa subellipsoidea</name>
    <dbReference type="NCBI Taxonomy" id="248742"/>
    <lineage>
        <taxon>Eukaryota</taxon>
        <taxon>Viridiplantae</taxon>
        <taxon>Chlorophyta</taxon>
        <taxon>core chlorophytes</taxon>
        <taxon>Trebouxiophyceae</taxon>
        <taxon>Trebouxiophyceae incertae sedis</taxon>
        <taxon>Coccomyxaceae</taxon>
        <taxon>Coccomyxa</taxon>
    </lineage>
</organism>
<evidence type="ECO:0000256" key="12">
    <source>
        <dbReference type="SAM" id="MobiDB-lite"/>
    </source>
</evidence>
<feature type="domain" description="Protein kinase" evidence="14">
    <location>
        <begin position="991"/>
        <end position="1288"/>
    </location>
</feature>
<dbReference type="PANTHER" id="PTHR48056:SF81">
    <property type="entry name" value="RECEPTOR PROTEIN-TYROSINE KINASE CEPR1"/>
    <property type="match status" value="1"/>
</dbReference>
<reference evidence="15 16" key="1">
    <citation type="journal article" date="2024" name="Nat. Commun.">
        <title>Phylogenomics reveals the evolutionary origins of lichenization in chlorophyte algae.</title>
        <authorList>
            <person name="Puginier C."/>
            <person name="Libourel C."/>
            <person name="Otte J."/>
            <person name="Skaloud P."/>
            <person name="Haon M."/>
            <person name="Grisel S."/>
            <person name="Petersen M."/>
            <person name="Berrin J.G."/>
            <person name="Delaux P.M."/>
            <person name="Dal Grande F."/>
            <person name="Keller J."/>
        </authorList>
    </citation>
    <scope>NUCLEOTIDE SEQUENCE [LARGE SCALE GENOMIC DNA]</scope>
    <source>
        <strain evidence="15 16">SAG 216-7</strain>
    </source>
</reference>
<dbReference type="InterPro" id="IPR013210">
    <property type="entry name" value="LRR_N_plant-typ"/>
</dbReference>
<dbReference type="InterPro" id="IPR032675">
    <property type="entry name" value="LRR_dom_sf"/>
</dbReference>
<dbReference type="PANTHER" id="PTHR48056">
    <property type="entry name" value="LRR RECEPTOR-LIKE SERINE/THREONINE-PROTEIN KINASE-RELATED"/>
    <property type="match status" value="1"/>
</dbReference>
<dbReference type="Pfam" id="PF07714">
    <property type="entry name" value="PK_Tyr_Ser-Thr"/>
    <property type="match status" value="1"/>
</dbReference>
<evidence type="ECO:0000313" key="15">
    <source>
        <dbReference type="EMBL" id="KAK9917092.1"/>
    </source>
</evidence>
<feature type="region of interest" description="Disordered" evidence="12">
    <location>
        <begin position="1240"/>
        <end position="1288"/>
    </location>
</feature>
<keyword evidence="8 11" id="KW-0547">Nucleotide-binding</keyword>
<feature type="compositionally biased region" description="Basic and acidic residues" evidence="12">
    <location>
        <begin position="1240"/>
        <end position="1252"/>
    </location>
</feature>
<evidence type="ECO:0000256" key="8">
    <source>
        <dbReference type="ARBA" id="ARBA00022741"/>
    </source>
</evidence>
<dbReference type="InterPro" id="IPR001245">
    <property type="entry name" value="Ser-Thr/Tyr_kinase_cat_dom"/>
</dbReference>
<accession>A0ABR2YYX5</accession>
<keyword evidence="13" id="KW-1133">Transmembrane helix</keyword>
<evidence type="ECO:0000256" key="4">
    <source>
        <dbReference type="ARBA" id="ARBA00022527"/>
    </source>
</evidence>
<keyword evidence="13" id="KW-0812">Transmembrane</keyword>
<comment type="caution">
    <text evidence="15">The sequence shown here is derived from an EMBL/GenBank/DDBJ whole genome shotgun (WGS) entry which is preliminary data.</text>
</comment>
<sequence length="1288" mass="137627">MALLPEPTAAPVLYEDHRGHVKVARLLLRLGEGAMSRPNFPLLKGRAVLNIFLAHTLICLLFPCSEGQSITNIRGYSPDQQGLLYIKRSIPNFNLYLRRSSINGWADRPGADVCSWSGVNCDSNGNVIGLDFIAESSVLTGSIGNVLYGASLLPNLVSLDVSDNAFTGTLPNGLAMPNIKSLILHDNYIQGELPAAWGMNGAFPQLQELDLGQNTEITGTLPAAWGSDNSSMTLLRRFKISTANLTGSLPAQWAQTLPAMSSLNISNNLISGTLPPEWSSMNLTYLKLDRNLIRGSIPSTWGANGSFADLAALSLYSNFLSGTLPATWAVNGTMPALQMIDVSRNNLSGVVPSGWGIPGQSLFVTSGNLFCGPTPTKYQVFICQQFRLGCTTTGAFPPLCPALPPVQVPAPQTGSANDYAVLRRLQEMTLKAMPEGRSNPLWDTGQPFCRWVGVQCTPDGQVRALNLSIPVYGPPVQLPQPGQPANVTLGVDGAIKGVTAEFLSLVSQLPALQSLDMTNQWLLGTLPANLSFPRLTELRLTYNDISGTLPTEWADNGAFPLLRLLALDKNWRLGGSLPAAWGRNASSMAKLEVMELGYANISGTLPASWADQLPLLSISYMGFNTLSGSLPVEWQSMNALTNFHVEGNILSGTLPNQWGSGGGQSWPYLQEFNLDANLLTGTLPSSWGANGSMPAVEIIIASRNQLTGSIPPSWGSSTAGIPRFANLSSLTLLPGNPGLCGPIPSGLPVFMNDSSGGHQLYSLPNSCPGAPLTVPAPAPIALSPAVVAPAPAASVAATIPHGAGVRERNGIIAGVITGGCALVAVVLLAAFLLVQRRRKNLRLRAQQQEYRVDSGKALYCDHKEMHDSDSIIPPSTGGSPASYVPYSSLIRLPKASRSGSGNSSGQWSDRSGTAPTGPPFFKELSSSGGGGNASTWGQAGSPRGGPGNAGVGMGSEGIAEKALYRVSLPHIMPLRDWELNLDALQVEVDEDNEEVELGRGAFGVVVKGTYRMAPVAIKRMKDQSPEQQEAFLKEMAILRACRGSRYIVPFVGASLLPGDTILAMDFMENGNLWEALTRLGRNGQPIFQWNNRGRRVAHDIALGLHFLHDLRVVHLDLKSCNVLIAADGTAKISDVGLAALMSHQYLSRTAPAGTWAWVAPEVLMAGRVTHKADIFSFGVVLWEIITTERPAWRGNLRDIRVPEEAPQEIADLVHRCTGDADGRPEAHECARIIGRHLQDGDASVKRRSDGSGKLRQPTGGAAQLEQPAGPPVQVEQRVGDRSQHDQKR</sequence>
<keyword evidence="6" id="KW-0808">Transferase</keyword>
<comment type="similarity">
    <text evidence="3">Belongs to the protein kinase superfamily. Ser/Thr protein kinase family.</text>
</comment>
<dbReference type="Pfam" id="PF08263">
    <property type="entry name" value="LRRNT_2"/>
    <property type="match status" value="2"/>
</dbReference>
<dbReference type="InterPro" id="IPR008271">
    <property type="entry name" value="Ser/Thr_kinase_AS"/>
</dbReference>
<keyword evidence="5" id="KW-0433">Leucine-rich repeat</keyword>
<feature type="region of interest" description="Disordered" evidence="12">
    <location>
        <begin position="895"/>
        <end position="952"/>
    </location>
</feature>
<dbReference type="EMBL" id="JALJOT010000002">
    <property type="protein sequence ID" value="KAK9917092.1"/>
    <property type="molecule type" value="Genomic_DNA"/>
</dbReference>
<evidence type="ECO:0000256" key="6">
    <source>
        <dbReference type="ARBA" id="ARBA00022679"/>
    </source>
</evidence>
<feature type="binding site" evidence="11">
    <location>
        <position position="1018"/>
    </location>
    <ligand>
        <name>ATP</name>
        <dbReference type="ChEBI" id="CHEBI:30616"/>
    </ligand>
</feature>
<evidence type="ECO:0000256" key="10">
    <source>
        <dbReference type="ARBA" id="ARBA00022840"/>
    </source>
</evidence>
<evidence type="ECO:0000313" key="16">
    <source>
        <dbReference type="Proteomes" id="UP001491310"/>
    </source>
</evidence>